<proteinExistence type="predicted"/>
<keyword evidence="2" id="KW-1133">Transmembrane helix</keyword>
<name>A0A0Q9VZI2_DROVI</name>
<evidence type="ECO:0000256" key="1">
    <source>
        <dbReference type="SAM" id="MobiDB-lite"/>
    </source>
</evidence>
<evidence type="ECO:0000313" key="4">
    <source>
        <dbReference type="Proteomes" id="UP000008792"/>
    </source>
</evidence>
<dbReference type="KEGG" id="dvi:26530363"/>
<feature type="region of interest" description="Disordered" evidence="1">
    <location>
        <begin position="1"/>
        <end position="29"/>
    </location>
</feature>
<keyword evidence="4" id="KW-1185">Reference proteome</keyword>
<dbReference type="EMBL" id="CH940660">
    <property type="protein sequence ID" value="KRF78066.1"/>
    <property type="molecule type" value="Genomic_DNA"/>
</dbReference>
<gene>
    <name evidence="3" type="primary">Dvir\GJ25593</name>
    <name evidence="3" type="ORF">Dvir_GJ25593</name>
</gene>
<protein>
    <submittedName>
        <fullName evidence="3">Uncharacterized protein, isoform B</fullName>
    </submittedName>
</protein>
<reference evidence="3 4" key="1">
    <citation type="journal article" date="2007" name="Nature">
        <title>Evolution of genes and genomes on the Drosophila phylogeny.</title>
        <authorList>
            <consortium name="Drosophila 12 Genomes Consortium"/>
            <person name="Clark A.G."/>
            <person name="Eisen M.B."/>
            <person name="Smith D.R."/>
            <person name="Bergman C.M."/>
            <person name="Oliver B."/>
            <person name="Markow T.A."/>
            <person name="Kaufman T.C."/>
            <person name="Kellis M."/>
            <person name="Gelbart W."/>
            <person name="Iyer V.N."/>
            <person name="Pollard D.A."/>
            <person name="Sackton T.B."/>
            <person name="Larracuente A.M."/>
            <person name="Singh N.D."/>
            <person name="Abad J.P."/>
            <person name="Abt D.N."/>
            <person name="Adryan B."/>
            <person name="Aguade M."/>
            <person name="Akashi H."/>
            <person name="Anderson W.W."/>
            <person name="Aquadro C.F."/>
            <person name="Ardell D.H."/>
            <person name="Arguello R."/>
            <person name="Artieri C.G."/>
            <person name="Barbash D.A."/>
            <person name="Barker D."/>
            <person name="Barsanti P."/>
            <person name="Batterham P."/>
            <person name="Batzoglou S."/>
            <person name="Begun D."/>
            <person name="Bhutkar A."/>
            <person name="Blanco E."/>
            <person name="Bosak S.A."/>
            <person name="Bradley R.K."/>
            <person name="Brand A.D."/>
            <person name="Brent M.R."/>
            <person name="Brooks A.N."/>
            <person name="Brown R.H."/>
            <person name="Butlin R.K."/>
            <person name="Caggese C."/>
            <person name="Calvi B.R."/>
            <person name="Bernardo de Carvalho A."/>
            <person name="Caspi A."/>
            <person name="Castrezana S."/>
            <person name="Celniker S.E."/>
            <person name="Chang J.L."/>
            <person name="Chapple C."/>
            <person name="Chatterji S."/>
            <person name="Chinwalla A."/>
            <person name="Civetta A."/>
            <person name="Clifton S.W."/>
            <person name="Comeron J.M."/>
            <person name="Costello J.C."/>
            <person name="Coyne J.A."/>
            <person name="Daub J."/>
            <person name="David R.G."/>
            <person name="Delcher A.L."/>
            <person name="Delehaunty K."/>
            <person name="Do C.B."/>
            <person name="Ebling H."/>
            <person name="Edwards K."/>
            <person name="Eickbush T."/>
            <person name="Evans J.D."/>
            <person name="Filipski A."/>
            <person name="Findeiss S."/>
            <person name="Freyhult E."/>
            <person name="Fulton L."/>
            <person name="Fulton R."/>
            <person name="Garcia A.C."/>
            <person name="Gardiner A."/>
            <person name="Garfield D.A."/>
            <person name="Garvin B.E."/>
            <person name="Gibson G."/>
            <person name="Gilbert D."/>
            <person name="Gnerre S."/>
            <person name="Godfrey J."/>
            <person name="Good R."/>
            <person name="Gotea V."/>
            <person name="Gravely B."/>
            <person name="Greenberg A.J."/>
            <person name="Griffiths-Jones S."/>
            <person name="Gross S."/>
            <person name="Guigo R."/>
            <person name="Gustafson E.A."/>
            <person name="Haerty W."/>
            <person name="Hahn M.W."/>
            <person name="Halligan D.L."/>
            <person name="Halpern A.L."/>
            <person name="Halter G.M."/>
            <person name="Han M.V."/>
            <person name="Heger A."/>
            <person name="Hillier L."/>
            <person name="Hinrichs A.S."/>
            <person name="Holmes I."/>
            <person name="Hoskins R.A."/>
            <person name="Hubisz M.J."/>
            <person name="Hultmark D."/>
            <person name="Huntley M.A."/>
            <person name="Jaffe D.B."/>
            <person name="Jagadeeshan S."/>
            <person name="Jeck W.R."/>
            <person name="Johnson J."/>
            <person name="Jones C.D."/>
            <person name="Jordan W.C."/>
            <person name="Karpen G.H."/>
            <person name="Kataoka E."/>
            <person name="Keightley P.D."/>
            <person name="Kheradpour P."/>
            <person name="Kirkness E.F."/>
            <person name="Koerich L.B."/>
            <person name="Kristiansen K."/>
            <person name="Kudrna D."/>
            <person name="Kulathinal R.J."/>
            <person name="Kumar S."/>
            <person name="Kwok R."/>
            <person name="Lander E."/>
            <person name="Langley C.H."/>
            <person name="Lapoint R."/>
            <person name="Lazzaro B.P."/>
            <person name="Lee S.J."/>
            <person name="Levesque L."/>
            <person name="Li R."/>
            <person name="Lin C.F."/>
            <person name="Lin M.F."/>
            <person name="Lindblad-Toh K."/>
            <person name="Llopart A."/>
            <person name="Long M."/>
            <person name="Low L."/>
            <person name="Lozovsky E."/>
            <person name="Lu J."/>
            <person name="Luo M."/>
            <person name="Machado C.A."/>
            <person name="Makalowski W."/>
            <person name="Marzo M."/>
            <person name="Matsuda M."/>
            <person name="Matzkin L."/>
            <person name="McAllister B."/>
            <person name="McBride C.S."/>
            <person name="McKernan B."/>
            <person name="McKernan K."/>
            <person name="Mendez-Lago M."/>
            <person name="Minx P."/>
            <person name="Mollenhauer M.U."/>
            <person name="Montooth K."/>
            <person name="Mount S.M."/>
            <person name="Mu X."/>
            <person name="Myers E."/>
            <person name="Negre B."/>
            <person name="Newfeld S."/>
            <person name="Nielsen R."/>
            <person name="Noor M.A."/>
            <person name="O'Grady P."/>
            <person name="Pachter L."/>
            <person name="Papaceit M."/>
            <person name="Parisi M.J."/>
            <person name="Parisi M."/>
            <person name="Parts L."/>
            <person name="Pedersen J.S."/>
            <person name="Pesole G."/>
            <person name="Phillippy A.M."/>
            <person name="Ponting C.P."/>
            <person name="Pop M."/>
            <person name="Porcelli D."/>
            <person name="Powell J.R."/>
            <person name="Prohaska S."/>
            <person name="Pruitt K."/>
            <person name="Puig M."/>
            <person name="Quesneville H."/>
            <person name="Ram K.R."/>
            <person name="Rand D."/>
            <person name="Rasmussen M.D."/>
            <person name="Reed L.K."/>
            <person name="Reenan R."/>
            <person name="Reily A."/>
            <person name="Remington K.A."/>
            <person name="Rieger T.T."/>
            <person name="Ritchie M.G."/>
            <person name="Robin C."/>
            <person name="Rogers Y.H."/>
            <person name="Rohde C."/>
            <person name="Rozas J."/>
            <person name="Rubenfield M.J."/>
            <person name="Ruiz A."/>
            <person name="Russo S."/>
            <person name="Salzberg S.L."/>
            <person name="Sanchez-Gracia A."/>
            <person name="Saranga D.J."/>
            <person name="Sato H."/>
            <person name="Schaeffer S.W."/>
            <person name="Schatz M.C."/>
            <person name="Schlenke T."/>
            <person name="Schwartz R."/>
            <person name="Segarra C."/>
            <person name="Singh R.S."/>
            <person name="Sirot L."/>
            <person name="Sirota M."/>
            <person name="Sisneros N.B."/>
            <person name="Smith C.D."/>
            <person name="Smith T.F."/>
            <person name="Spieth J."/>
            <person name="Stage D.E."/>
            <person name="Stark A."/>
            <person name="Stephan W."/>
            <person name="Strausberg R.L."/>
            <person name="Strempel S."/>
            <person name="Sturgill D."/>
            <person name="Sutton G."/>
            <person name="Sutton G.G."/>
            <person name="Tao W."/>
            <person name="Teichmann S."/>
            <person name="Tobari Y.N."/>
            <person name="Tomimura Y."/>
            <person name="Tsolas J.M."/>
            <person name="Valente V.L."/>
            <person name="Venter E."/>
            <person name="Venter J.C."/>
            <person name="Vicario S."/>
            <person name="Vieira F.G."/>
            <person name="Vilella A.J."/>
            <person name="Villasante A."/>
            <person name="Walenz B."/>
            <person name="Wang J."/>
            <person name="Wasserman M."/>
            <person name="Watts T."/>
            <person name="Wilson D."/>
            <person name="Wilson R.K."/>
            <person name="Wing R.A."/>
            <person name="Wolfner M.F."/>
            <person name="Wong A."/>
            <person name="Wong G.K."/>
            <person name="Wu C.I."/>
            <person name="Wu G."/>
            <person name="Yamamoto D."/>
            <person name="Yang H.P."/>
            <person name="Yang S.P."/>
            <person name="Yorke J.A."/>
            <person name="Yoshida K."/>
            <person name="Zdobnov E."/>
            <person name="Zhang P."/>
            <person name="Zhang Y."/>
            <person name="Zimin A.V."/>
            <person name="Baldwin J."/>
            <person name="Abdouelleil A."/>
            <person name="Abdulkadir J."/>
            <person name="Abebe A."/>
            <person name="Abera B."/>
            <person name="Abreu J."/>
            <person name="Acer S.C."/>
            <person name="Aftuck L."/>
            <person name="Alexander A."/>
            <person name="An P."/>
            <person name="Anderson E."/>
            <person name="Anderson S."/>
            <person name="Arachi H."/>
            <person name="Azer M."/>
            <person name="Bachantsang P."/>
            <person name="Barry A."/>
            <person name="Bayul T."/>
            <person name="Berlin A."/>
            <person name="Bessette D."/>
            <person name="Bloom T."/>
            <person name="Blye J."/>
            <person name="Boguslavskiy L."/>
            <person name="Bonnet C."/>
            <person name="Boukhgalter B."/>
            <person name="Bourzgui I."/>
            <person name="Brown A."/>
            <person name="Cahill P."/>
            <person name="Channer S."/>
            <person name="Cheshatsang Y."/>
            <person name="Chuda L."/>
            <person name="Citroen M."/>
            <person name="Collymore A."/>
            <person name="Cooke P."/>
            <person name="Costello M."/>
            <person name="D'Aco K."/>
            <person name="Daza R."/>
            <person name="De Haan G."/>
            <person name="DeGray S."/>
            <person name="DeMaso C."/>
            <person name="Dhargay N."/>
            <person name="Dooley K."/>
            <person name="Dooley E."/>
            <person name="Doricent M."/>
            <person name="Dorje P."/>
            <person name="Dorjee K."/>
            <person name="Dupes A."/>
            <person name="Elong R."/>
            <person name="Falk J."/>
            <person name="Farina A."/>
            <person name="Faro S."/>
            <person name="Ferguson D."/>
            <person name="Fisher S."/>
            <person name="Foley C.D."/>
            <person name="Franke A."/>
            <person name="Friedrich D."/>
            <person name="Gadbois L."/>
            <person name="Gearin G."/>
            <person name="Gearin C.R."/>
            <person name="Giannoukos G."/>
            <person name="Goode T."/>
            <person name="Graham J."/>
            <person name="Grandbois E."/>
            <person name="Grewal S."/>
            <person name="Gyaltsen K."/>
            <person name="Hafez N."/>
            <person name="Hagos B."/>
            <person name="Hall J."/>
            <person name="Henson C."/>
            <person name="Hollinger A."/>
            <person name="Honan T."/>
            <person name="Huard M.D."/>
            <person name="Hughes L."/>
            <person name="Hurhula B."/>
            <person name="Husby M.E."/>
            <person name="Kamat A."/>
            <person name="Kanga B."/>
            <person name="Kashin S."/>
            <person name="Khazanovich D."/>
            <person name="Kisner P."/>
            <person name="Lance K."/>
            <person name="Lara M."/>
            <person name="Lee W."/>
            <person name="Lennon N."/>
            <person name="Letendre F."/>
            <person name="LeVine R."/>
            <person name="Lipovsky A."/>
            <person name="Liu X."/>
            <person name="Liu J."/>
            <person name="Liu S."/>
            <person name="Lokyitsang T."/>
            <person name="Lokyitsang Y."/>
            <person name="Lubonja R."/>
            <person name="Lui A."/>
            <person name="MacDonald P."/>
            <person name="Magnisalis V."/>
            <person name="Maru K."/>
            <person name="Matthews C."/>
            <person name="McCusker W."/>
            <person name="McDonough S."/>
            <person name="Mehta T."/>
            <person name="Meldrim J."/>
            <person name="Meneus L."/>
            <person name="Mihai O."/>
            <person name="Mihalev A."/>
            <person name="Mihova T."/>
            <person name="Mittelman R."/>
            <person name="Mlenga V."/>
            <person name="Montmayeur A."/>
            <person name="Mulrain L."/>
            <person name="Navidi A."/>
            <person name="Naylor J."/>
            <person name="Negash T."/>
            <person name="Nguyen T."/>
            <person name="Nguyen N."/>
            <person name="Nicol R."/>
            <person name="Norbu C."/>
            <person name="Norbu N."/>
            <person name="Novod N."/>
            <person name="O'Neill B."/>
            <person name="Osman S."/>
            <person name="Markiewicz E."/>
            <person name="Oyono O.L."/>
            <person name="Patti C."/>
            <person name="Phunkhang P."/>
            <person name="Pierre F."/>
            <person name="Priest M."/>
            <person name="Raghuraman S."/>
            <person name="Rege F."/>
            <person name="Reyes R."/>
            <person name="Rise C."/>
            <person name="Rogov P."/>
            <person name="Ross K."/>
            <person name="Ryan E."/>
            <person name="Settipalli S."/>
            <person name="Shea T."/>
            <person name="Sherpa N."/>
            <person name="Shi L."/>
            <person name="Shih D."/>
            <person name="Sparrow T."/>
            <person name="Spaulding J."/>
            <person name="Stalker J."/>
            <person name="Stange-Thomann N."/>
            <person name="Stavropoulos S."/>
            <person name="Stone C."/>
            <person name="Strader C."/>
            <person name="Tesfaye S."/>
            <person name="Thomson T."/>
            <person name="Thoulutsang Y."/>
            <person name="Thoulutsang D."/>
            <person name="Topham K."/>
            <person name="Topping I."/>
            <person name="Tsamla T."/>
            <person name="Vassiliev H."/>
            <person name="Vo A."/>
            <person name="Wangchuk T."/>
            <person name="Wangdi T."/>
            <person name="Weiand M."/>
            <person name="Wilkinson J."/>
            <person name="Wilson A."/>
            <person name="Yadav S."/>
            <person name="Young G."/>
            <person name="Yu Q."/>
            <person name="Zembek L."/>
            <person name="Zhong D."/>
            <person name="Zimmer A."/>
            <person name="Zwirko Z."/>
            <person name="Jaffe D.B."/>
            <person name="Alvarez P."/>
            <person name="Brockman W."/>
            <person name="Butler J."/>
            <person name="Chin C."/>
            <person name="Gnerre S."/>
            <person name="Grabherr M."/>
            <person name="Kleber M."/>
            <person name="Mauceli E."/>
            <person name="MacCallum I."/>
        </authorList>
    </citation>
    <scope>NUCLEOTIDE SEQUENCE [LARGE SCALE GENOMIC DNA]</scope>
    <source>
        <strain evidence="4">Tucson 15010-1051.87</strain>
    </source>
</reference>
<dbReference type="InParanoid" id="A0A0Q9VZI2"/>
<feature type="transmembrane region" description="Helical" evidence="2">
    <location>
        <begin position="106"/>
        <end position="130"/>
    </location>
</feature>
<dbReference type="AlphaFoldDB" id="A0A0Q9VZI2"/>
<evidence type="ECO:0000313" key="3">
    <source>
        <dbReference type="EMBL" id="KRF78066.1"/>
    </source>
</evidence>
<organism evidence="3 4">
    <name type="scientific">Drosophila virilis</name>
    <name type="common">Fruit fly</name>
    <dbReference type="NCBI Taxonomy" id="7244"/>
    <lineage>
        <taxon>Eukaryota</taxon>
        <taxon>Metazoa</taxon>
        <taxon>Ecdysozoa</taxon>
        <taxon>Arthropoda</taxon>
        <taxon>Hexapoda</taxon>
        <taxon>Insecta</taxon>
        <taxon>Pterygota</taxon>
        <taxon>Neoptera</taxon>
        <taxon>Endopterygota</taxon>
        <taxon>Diptera</taxon>
        <taxon>Brachycera</taxon>
        <taxon>Muscomorpha</taxon>
        <taxon>Ephydroidea</taxon>
        <taxon>Drosophilidae</taxon>
        <taxon>Drosophila</taxon>
    </lineage>
</organism>
<feature type="compositionally biased region" description="Acidic residues" evidence="1">
    <location>
        <begin position="1"/>
        <end position="10"/>
    </location>
</feature>
<dbReference type="Proteomes" id="UP000008792">
    <property type="component" value="Unassembled WGS sequence"/>
</dbReference>
<keyword evidence="2" id="KW-0812">Transmembrane</keyword>
<keyword evidence="2" id="KW-0472">Membrane</keyword>
<accession>A0A0Q9VZI2</accession>
<evidence type="ECO:0000256" key="2">
    <source>
        <dbReference type="SAM" id="Phobius"/>
    </source>
</evidence>
<sequence length="134" mass="15277">MSSDDTDEDELTHANTGNETARSLPGIAKRPAAYSTLKTLKEKREKKYRKKDKQEKALKVTVATQTEKYMEIIWLEELITNSSREKNALNPKCEYDSFVSEQLSSILFSLSVACGFLIDFDALLGIVEFFNLRM</sequence>